<evidence type="ECO:0000256" key="2">
    <source>
        <dbReference type="PROSITE-ProRule" id="PRU00169"/>
    </source>
</evidence>
<dbReference type="RefSeq" id="WP_190567936.1">
    <property type="nucleotide sequence ID" value="NZ_JACJQL010000017.1"/>
</dbReference>
<comment type="caution">
    <text evidence="4">The sequence shown here is derived from an EMBL/GenBank/DDBJ whole genome shotgun (WGS) entry which is preliminary data.</text>
</comment>
<evidence type="ECO:0000259" key="3">
    <source>
        <dbReference type="PROSITE" id="PS50110"/>
    </source>
</evidence>
<keyword evidence="5" id="KW-1185">Reference proteome</keyword>
<gene>
    <name evidence="4" type="ORF">H6G14_13640</name>
</gene>
<dbReference type="PANTHER" id="PTHR43214">
    <property type="entry name" value="TWO-COMPONENT RESPONSE REGULATOR"/>
    <property type="match status" value="1"/>
</dbReference>
<evidence type="ECO:0000313" key="4">
    <source>
        <dbReference type="EMBL" id="MBD2252341.1"/>
    </source>
</evidence>
<evidence type="ECO:0000256" key="1">
    <source>
        <dbReference type="ARBA" id="ARBA00023125"/>
    </source>
</evidence>
<feature type="domain" description="Response regulatory" evidence="3">
    <location>
        <begin position="79"/>
        <end position="206"/>
    </location>
</feature>
<name>A0ABR8BI05_9NOSO</name>
<proteinExistence type="predicted"/>
<protein>
    <submittedName>
        <fullName evidence="4">Response regulator transcription factor</fullName>
    </submittedName>
</protein>
<organism evidence="4 5">
    <name type="scientific">Nostoc parmelioides FACHB-3921</name>
    <dbReference type="NCBI Taxonomy" id="2692909"/>
    <lineage>
        <taxon>Bacteria</taxon>
        <taxon>Bacillati</taxon>
        <taxon>Cyanobacteriota</taxon>
        <taxon>Cyanophyceae</taxon>
        <taxon>Nostocales</taxon>
        <taxon>Nostocaceae</taxon>
        <taxon>Nostoc</taxon>
    </lineage>
</organism>
<dbReference type="InterPro" id="IPR039420">
    <property type="entry name" value="WalR-like"/>
</dbReference>
<dbReference type="EMBL" id="JACJQL010000017">
    <property type="protein sequence ID" value="MBD2252341.1"/>
    <property type="molecule type" value="Genomic_DNA"/>
</dbReference>
<keyword evidence="2" id="KW-0597">Phosphoprotein</keyword>
<accession>A0ABR8BI05</accession>
<dbReference type="Gene3D" id="3.40.50.2300">
    <property type="match status" value="1"/>
</dbReference>
<dbReference type="SUPFAM" id="SSF52172">
    <property type="entry name" value="CheY-like"/>
    <property type="match status" value="1"/>
</dbReference>
<reference evidence="4 5" key="1">
    <citation type="journal article" date="2020" name="ISME J.">
        <title>Comparative genomics reveals insights into cyanobacterial evolution and habitat adaptation.</title>
        <authorList>
            <person name="Chen M.Y."/>
            <person name="Teng W.K."/>
            <person name="Zhao L."/>
            <person name="Hu C.X."/>
            <person name="Zhou Y.K."/>
            <person name="Han B.P."/>
            <person name="Song L.R."/>
            <person name="Shu W.S."/>
        </authorList>
    </citation>
    <scope>NUCLEOTIDE SEQUENCE [LARGE SCALE GENOMIC DNA]</scope>
    <source>
        <strain evidence="4 5">FACHB-3921</strain>
    </source>
</reference>
<dbReference type="InterPro" id="IPR001789">
    <property type="entry name" value="Sig_transdc_resp-reg_receiver"/>
</dbReference>
<dbReference type="Proteomes" id="UP000621307">
    <property type="component" value="Unassembled WGS sequence"/>
</dbReference>
<dbReference type="PANTHER" id="PTHR43214:SF43">
    <property type="entry name" value="TWO-COMPONENT RESPONSE REGULATOR"/>
    <property type="match status" value="1"/>
</dbReference>
<dbReference type="PROSITE" id="PS50110">
    <property type="entry name" value="RESPONSE_REGULATORY"/>
    <property type="match status" value="1"/>
</dbReference>
<keyword evidence="1" id="KW-0238">DNA-binding</keyword>
<dbReference type="Pfam" id="PF00072">
    <property type="entry name" value="Response_reg"/>
    <property type="match status" value="1"/>
</dbReference>
<evidence type="ECO:0000313" key="5">
    <source>
        <dbReference type="Proteomes" id="UP000621307"/>
    </source>
</evidence>
<sequence length="289" mass="32694">MKLLVKAITWIQSLKTSDEQELDRDFNYIKLQTLTTHTSDPNFEYAQIIKQLISDKDTIMVSVDQLIMSQDSPQSSTLKILVVDDHQLILSGTLNVLQQQYPDAAIATAKTVVEALTQMKNSVFDLIVMDLSIPEKAGAIAYIDTGINLLQQLIQEYPQQNFLVQSSYVKALVRIKHEIDEHQGGFAIADKGLCESEMIVRANLALQGATHTKDIKTGLELKPEWLEVLKLAFEEGLTDIAICKRIHRSERAVRTYWTKIQDVLGIYPEPGKNMRIQTEIRARQEGLID</sequence>
<feature type="modified residue" description="4-aspartylphosphate" evidence="2">
    <location>
        <position position="130"/>
    </location>
</feature>
<dbReference type="InterPro" id="IPR011006">
    <property type="entry name" value="CheY-like_superfamily"/>
</dbReference>